<dbReference type="InterPro" id="IPR033113">
    <property type="entry name" value="PLA2_histidine"/>
</dbReference>
<comment type="catalytic activity">
    <reaction evidence="16">
        <text>a 1,2-diacyl-sn-glycero-3-phosphocholine + H2O = a 1-acyl-sn-glycero-3-phosphocholine + a fatty acid + H(+)</text>
        <dbReference type="Rhea" id="RHEA:15801"/>
        <dbReference type="ChEBI" id="CHEBI:15377"/>
        <dbReference type="ChEBI" id="CHEBI:15378"/>
        <dbReference type="ChEBI" id="CHEBI:28868"/>
        <dbReference type="ChEBI" id="CHEBI:57643"/>
        <dbReference type="ChEBI" id="CHEBI:58168"/>
        <dbReference type="EC" id="3.1.1.4"/>
    </reaction>
</comment>
<dbReference type="Pfam" id="PF00068">
    <property type="entry name" value="Phospholip_A2_1"/>
    <property type="match status" value="1"/>
</dbReference>
<evidence type="ECO:0000313" key="18">
    <source>
        <dbReference type="Proteomes" id="UP000886700"/>
    </source>
</evidence>
<dbReference type="InterPro" id="IPR016090">
    <property type="entry name" value="PLA2-like_dom"/>
</dbReference>
<keyword evidence="16" id="KW-0378">Hydrolase</keyword>
<evidence type="ECO:0000256" key="14">
    <source>
        <dbReference type="ARBA" id="ARBA00049039"/>
    </source>
</evidence>
<name>A0ABM2WGM2_MESAU</name>
<comment type="catalytic activity">
    <reaction evidence="11">
        <text>N-hexadecanoyl-1,2-di-(9Z-octadecenoyl)-sn-glycero-3-phosphoethanolamine + H2O = N-hexadecanoyl-1-(9Z-octadecenoyl)-sn-glycero-3-phosphoethanolamine + (9Z)-octadecenoate + H(+)</text>
        <dbReference type="Rhea" id="RHEA:45424"/>
        <dbReference type="ChEBI" id="CHEBI:15377"/>
        <dbReference type="ChEBI" id="CHEBI:15378"/>
        <dbReference type="ChEBI" id="CHEBI:30823"/>
        <dbReference type="ChEBI" id="CHEBI:78097"/>
        <dbReference type="ChEBI" id="CHEBI:85217"/>
    </reaction>
    <physiologicalReaction direction="left-to-right" evidence="11">
        <dbReference type="Rhea" id="RHEA:45425"/>
    </physiologicalReaction>
</comment>
<evidence type="ECO:0000256" key="15">
    <source>
        <dbReference type="RuleBase" id="RU003654"/>
    </source>
</evidence>
<evidence type="ECO:0000256" key="2">
    <source>
        <dbReference type="ARBA" id="ARBA00007056"/>
    </source>
</evidence>
<dbReference type="EC" id="3.1.1.4" evidence="3 16"/>
<dbReference type="Proteomes" id="UP000886700">
    <property type="component" value="Unplaced"/>
</dbReference>
<keyword evidence="16" id="KW-0443">Lipid metabolism</keyword>
<comment type="catalytic activity">
    <reaction evidence="8">
        <text>N,1-dihexadecanoyl-2-(9Z,12Z-octadecadienoyl)-sn-glycero-3-phosphoethanolamine + H2O = N,1-dihexadecanoyl-sn-glycero-3-phosphoethanolamine + (9Z,12Z)-octadecadienoate + H(+)</text>
        <dbReference type="Rhea" id="RHEA:56424"/>
        <dbReference type="ChEBI" id="CHEBI:15377"/>
        <dbReference type="ChEBI" id="CHEBI:15378"/>
        <dbReference type="ChEBI" id="CHEBI:30245"/>
        <dbReference type="ChEBI" id="CHEBI:85334"/>
        <dbReference type="ChEBI" id="CHEBI:85335"/>
    </reaction>
    <physiologicalReaction direction="left-to-right" evidence="8">
        <dbReference type="Rhea" id="RHEA:56425"/>
    </physiologicalReaction>
</comment>
<comment type="catalytic activity">
    <reaction evidence="12">
        <text>1,2-dihexadecanoyl-sn-glycero-3-phosphocholine + H2O = 1-hexadecanoyl-sn-glycero-3-phosphocholine + hexadecanoate + H(+)</text>
        <dbReference type="Rhea" id="RHEA:41223"/>
        <dbReference type="ChEBI" id="CHEBI:7896"/>
        <dbReference type="ChEBI" id="CHEBI:15377"/>
        <dbReference type="ChEBI" id="CHEBI:15378"/>
        <dbReference type="ChEBI" id="CHEBI:72998"/>
        <dbReference type="ChEBI" id="CHEBI:72999"/>
    </reaction>
    <physiologicalReaction direction="left-to-right" evidence="12">
        <dbReference type="Rhea" id="RHEA:41224"/>
    </physiologicalReaction>
</comment>
<sequence>MSSSLTKIKQGPDEPFSDFIHHFLTAADAAAGRSQGGSQQAGIRPLVKPSGTAGVWSVHSCTQIRRRALLQFCNMIQCTIPGSHPLMDYNDYGCFCGFGGSNTPVDELDGCCQMHDNCYGQAQDLESCRFLDNPYTTSYSYSCSGNEVICSDKNNACEAFICSCDQQAAICFSKSPYNKENKGIHC</sequence>
<protein>
    <recommendedName>
        <fullName evidence="4 16">Phospholipase A2</fullName>
        <ecNumber evidence="3 16">3.1.1.4</ecNumber>
    </recommendedName>
</protein>
<keyword evidence="5 16" id="KW-0964">Secreted</keyword>
<proteinExistence type="inferred from homology"/>
<evidence type="ECO:0000256" key="6">
    <source>
        <dbReference type="ARBA" id="ARBA00023157"/>
    </source>
</evidence>
<gene>
    <name evidence="19" type="primary">LOC101825945</name>
</gene>
<dbReference type="PANTHER" id="PTHR11716">
    <property type="entry name" value="PHOSPHOLIPASE A2 FAMILY MEMBER"/>
    <property type="match status" value="1"/>
</dbReference>
<keyword evidence="7" id="KW-1208">Phospholipid metabolism</keyword>
<evidence type="ECO:0000256" key="16">
    <source>
        <dbReference type="RuleBase" id="RU361236"/>
    </source>
</evidence>
<organism evidence="18 19">
    <name type="scientific">Mesocricetus auratus</name>
    <name type="common">Golden hamster</name>
    <dbReference type="NCBI Taxonomy" id="10036"/>
    <lineage>
        <taxon>Eukaryota</taxon>
        <taxon>Metazoa</taxon>
        <taxon>Chordata</taxon>
        <taxon>Craniata</taxon>
        <taxon>Vertebrata</taxon>
        <taxon>Euteleostomi</taxon>
        <taxon>Mammalia</taxon>
        <taxon>Eutheria</taxon>
        <taxon>Euarchontoglires</taxon>
        <taxon>Glires</taxon>
        <taxon>Rodentia</taxon>
        <taxon>Myomorpha</taxon>
        <taxon>Muroidea</taxon>
        <taxon>Cricetidae</taxon>
        <taxon>Cricetinae</taxon>
        <taxon>Mesocricetus</taxon>
    </lineage>
</organism>
<dbReference type="RefSeq" id="XP_040587563.1">
    <property type="nucleotide sequence ID" value="XM_040731629.1"/>
</dbReference>
<keyword evidence="6" id="KW-1015">Disulfide bond</keyword>
<comment type="catalytic activity">
    <reaction evidence="9">
        <text>1-hexadecanoyl-2-(9Z-octadecenoyl)-sn-glycero-3-phospho-(1'-sn-glycerol) + H2O = 1-hexadecanoyl-sn-glycero-3-phospho-(1'-sn-glycerol) + (9Z)-octadecenoate + H(+)</text>
        <dbReference type="Rhea" id="RHEA:40919"/>
        <dbReference type="ChEBI" id="CHEBI:15377"/>
        <dbReference type="ChEBI" id="CHEBI:15378"/>
        <dbReference type="ChEBI" id="CHEBI:30823"/>
        <dbReference type="ChEBI" id="CHEBI:72841"/>
        <dbReference type="ChEBI" id="CHEBI:75158"/>
    </reaction>
    <physiologicalReaction direction="left-to-right" evidence="9">
        <dbReference type="Rhea" id="RHEA:40920"/>
    </physiologicalReaction>
</comment>
<evidence type="ECO:0000256" key="7">
    <source>
        <dbReference type="ARBA" id="ARBA00023264"/>
    </source>
</evidence>
<comment type="catalytic activity">
    <reaction evidence="13">
        <text>1-hexadecanoyl-2-(9Z-octadecenoyl)-sn-glycero-3-phosphocholine + H2O = 1-hexadecanoyl-sn-glycero-3-phosphocholine + (9Z)-octadecenoate + H(+)</text>
        <dbReference type="Rhea" id="RHEA:38779"/>
        <dbReference type="ChEBI" id="CHEBI:15377"/>
        <dbReference type="ChEBI" id="CHEBI:15378"/>
        <dbReference type="ChEBI" id="CHEBI:30823"/>
        <dbReference type="ChEBI" id="CHEBI:72998"/>
        <dbReference type="ChEBI" id="CHEBI:73001"/>
    </reaction>
    <physiologicalReaction direction="left-to-right" evidence="13">
        <dbReference type="Rhea" id="RHEA:38780"/>
    </physiologicalReaction>
</comment>
<evidence type="ECO:0000256" key="10">
    <source>
        <dbReference type="ARBA" id="ARBA00048029"/>
    </source>
</evidence>
<dbReference type="PRINTS" id="PR00389">
    <property type="entry name" value="PHPHLIPASEA2"/>
</dbReference>
<dbReference type="Gene3D" id="1.20.90.10">
    <property type="entry name" value="Phospholipase A2 domain"/>
    <property type="match status" value="1"/>
</dbReference>
<evidence type="ECO:0000256" key="13">
    <source>
        <dbReference type="ARBA" id="ARBA00048699"/>
    </source>
</evidence>
<dbReference type="InterPro" id="IPR001211">
    <property type="entry name" value="PLA2"/>
</dbReference>
<evidence type="ECO:0000256" key="4">
    <source>
        <dbReference type="ARBA" id="ARBA00021721"/>
    </source>
</evidence>
<keyword evidence="16" id="KW-0106">Calcium</keyword>
<accession>A0ABM2WGM2</accession>
<evidence type="ECO:0000256" key="1">
    <source>
        <dbReference type="ARBA" id="ARBA00004613"/>
    </source>
</evidence>
<comment type="catalytic activity">
    <reaction evidence="10">
        <text>1,2-ditetradecanoyl-sn-glycero-3-phosphocholine + H2O = 1-tetradecanoyl-sn-glycero-3-phosphocholine + tetradecanoate + H(+)</text>
        <dbReference type="Rhea" id="RHEA:54456"/>
        <dbReference type="ChEBI" id="CHEBI:15377"/>
        <dbReference type="ChEBI" id="CHEBI:15378"/>
        <dbReference type="ChEBI" id="CHEBI:30807"/>
        <dbReference type="ChEBI" id="CHEBI:45240"/>
        <dbReference type="ChEBI" id="CHEBI:64489"/>
    </reaction>
</comment>
<evidence type="ECO:0000256" key="3">
    <source>
        <dbReference type="ARBA" id="ARBA00013278"/>
    </source>
</evidence>
<comment type="cofactor">
    <cofactor evidence="16">
        <name>Ca(2+)</name>
        <dbReference type="ChEBI" id="CHEBI:29108"/>
    </cofactor>
</comment>
<evidence type="ECO:0000256" key="5">
    <source>
        <dbReference type="ARBA" id="ARBA00022525"/>
    </source>
</evidence>
<dbReference type="CDD" id="cd00125">
    <property type="entry name" value="PLA2c"/>
    <property type="match status" value="1"/>
</dbReference>
<feature type="domain" description="Phospholipase A2-like central" evidence="17">
    <location>
        <begin position="68"/>
        <end position="186"/>
    </location>
</feature>
<dbReference type="SUPFAM" id="SSF47353">
    <property type="entry name" value="Retrovirus capsid dimerization domain-like"/>
    <property type="match status" value="1"/>
</dbReference>
<dbReference type="InterPro" id="IPR008916">
    <property type="entry name" value="Retrov_capsid_C"/>
</dbReference>
<evidence type="ECO:0000256" key="11">
    <source>
        <dbReference type="ARBA" id="ARBA00048221"/>
    </source>
</evidence>
<comment type="similarity">
    <text evidence="2 15">Belongs to the phospholipase A2 family.</text>
</comment>
<comment type="catalytic activity">
    <reaction evidence="14">
        <text>1-hexadecanoyl-2-(9Z,12Z-octadecadienoyl)-sn-glycero-3-phosphoethanolamine + H2O = 1-hexadecanoyl-sn-glycero-3-phosphoethanolamine + (9Z,12Z)-octadecadienoate + H(+)</text>
        <dbReference type="Rhea" id="RHEA:40815"/>
        <dbReference type="ChEBI" id="CHEBI:15377"/>
        <dbReference type="ChEBI" id="CHEBI:15378"/>
        <dbReference type="ChEBI" id="CHEBI:30245"/>
        <dbReference type="ChEBI" id="CHEBI:73004"/>
        <dbReference type="ChEBI" id="CHEBI:73008"/>
    </reaction>
    <physiologicalReaction direction="left-to-right" evidence="14">
        <dbReference type="Rhea" id="RHEA:40816"/>
    </physiologicalReaction>
</comment>
<keyword evidence="18" id="KW-1185">Reference proteome</keyword>
<dbReference type="PROSITE" id="PS00118">
    <property type="entry name" value="PA2_HIS"/>
    <property type="match status" value="1"/>
</dbReference>
<dbReference type="GeneID" id="101825945"/>
<dbReference type="PANTHER" id="PTHR11716:SF94">
    <property type="entry name" value="PHOSPHOLIPASE A2"/>
    <property type="match status" value="1"/>
</dbReference>
<evidence type="ECO:0000256" key="9">
    <source>
        <dbReference type="ARBA" id="ARBA00048015"/>
    </source>
</evidence>
<dbReference type="Gene3D" id="1.10.1200.30">
    <property type="match status" value="1"/>
</dbReference>
<evidence type="ECO:0000256" key="8">
    <source>
        <dbReference type="ARBA" id="ARBA00047535"/>
    </source>
</evidence>
<comment type="subcellular location">
    <subcellularLocation>
        <location evidence="1 16">Secreted</location>
    </subcellularLocation>
</comment>
<dbReference type="InterPro" id="IPR036444">
    <property type="entry name" value="PLipase_A2_dom_sf"/>
</dbReference>
<evidence type="ECO:0000259" key="17">
    <source>
        <dbReference type="SMART" id="SM00085"/>
    </source>
</evidence>
<evidence type="ECO:0000256" key="12">
    <source>
        <dbReference type="ARBA" id="ARBA00048227"/>
    </source>
</evidence>
<evidence type="ECO:0000313" key="19">
    <source>
        <dbReference type="RefSeq" id="XP_040587563.1"/>
    </source>
</evidence>
<dbReference type="SMART" id="SM00085">
    <property type="entry name" value="PA2c"/>
    <property type="match status" value="1"/>
</dbReference>
<reference evidence="19" key="1">
    <citation type="submission" date="2025-08" db="UniProtKB">
        <authorList>
            <consortium name="RefSeq"/>
        </authorList>
    </citation>
    <scope>IDENTIFICATION</scope>
    <source>
        <tissue evidence="19">Liver</tissue>
    </source>
</reference>
<dbReference type="SUPFAM" id="SSF48619">
    <property type="entry name" value="Phospholipase A2, PLA2"/>
    <property type="match status" value="1"/>
</dbReference>